<protein>
    <submittedName>
        <fullName evidence="1">Uncharacterized protein</fullName>
    </submittedName>
</protein>
<dbReference type="EMBL" id="LAZR01025462">
    <property type="protein sequence ID" value="KKL71845.1"/>
    <property type="molecule type" value="Genomic_DNA"/>
</dbReference>
<accession>A0A0F9GQZ4</accession>
<feature type="non-terminal residue" evidence="1">
    <location>
        <position position="1"/>
    </location>
</feature>
<gene>
    <name evidence="1" type="ORF">LCGC14_2090850</name>
</gene>
<organism evidence="1">
    <name type="scientific">marine sediment metagenome</name>
    <dbReference type="NCBI Taxonomy" id="412755"/>
    <lineage>
        <taxon>unclassified sequences</taxon>
        <taxon>metagenomes</taxon>
        <taxon>ecological metagenomes</taxon>
    </lineage>
</organism>
<dbReference type="AlphaFoldDB" id="A0A0F9GQZ4"/>
<sequence>TSAGGSGGAVTNAGTFAVQEDGAALTAQQAFQAAIEATLTIVGAVTNAGTFVVQEDGAALTALQLIDNLVHPIDTVIGATDAVVGLGCRHQGDTVHLTTAEDDYDIVRCSNFGAMQTEPEQHHVFDALDAVGSWLILDDATANLATTKKHVLGTDALIFDKVDGSGAFAAVIDQTISATDLGSPSPHDLLQTVIYIPDLADVAYIFVRVGTDDSNYNEWQIEDAALLAATFETVIFNIGDASHAGITGNGWNPSVITYIALGVQFDGEDDALVGIIFDEFSFHTNQHTSAELNAEVSSSISSAKVDLQKINGSVIDKNSGNVSNGTQRVVLADNVALPAGTNAIGKLAANDGVDIGDVDVKSMIATAGLLHANSPVTLIDTFSLFDGSGETQIATTNLGASKAYSVPGTGRLVQICVIVSLGTPFAENMSIIFFDADPSVTIEDTSLTLAASQNITNIISLRGSDFRNNFATTKINCQTIDEQYAAITHVVFASEGLTTYDDEDVEIRVLYRRKS</sequence>
<name>A0A0F9GQZ4_9ZZZZ</name>
<proteinExistence type="predicted"/>
<evidence type="ECO:0000313" key="1">
    <source>
        <dbReference type="EMBL" id="KKL71845.1"/>
    </source>
</evidence>
<comment type="caution">
    <text evidence="1">The sequence shown here is derived from an EMBL/GenBank/DDBJ whole genome shotgun (WGS) entry which is preliminary data.</text>
</comment>
<reference evidence="1" key="1">
    <citation type="journal article" date="2015" name="Nature">
        <title>Complex archaea that bridge the gap between prokaryotes and eukaryotes.</title>
        <authorList>
            <person name="Spang A."/>
            <person name="Saw J.H."/>
            <person name="Jorgensen S.L."/>
            <person name="Zaremba-Niedzwiedzka K."/>
            <person name="Martijn J."/>
            <person name="Lind A.E."/>
            <person name="van Eijk R."/>
            <person name="Schleper C."/>
            <person name="Guy L."/>
            <person name="Ettema T.J."/>
        </authorList>
    </citation>
    <scope>NUCLEOTIDE SEQUENCE</scope>
</reference>